<dbReference type="AlphaFoldDB" id="A0A3D9BH25"/>
<evidence type="ECO:0000313" key="2">
    <source>
        <dbReference type="Proteomes" id="UP000256512"/>
    </source>
</evidence>
<name>A0A3D9BH25_9FLAO</name>
<comment type="caution">
    <text evidence="1">The sequence shown here is derived from an EMBL/GenBank/DDBJ whole genome shotgun (WGS) entry which is preliminary data.</text>
</comment>
<protein>
    <submittedName>
        <fullName evidence="1">Uncharacterized protein</fullName>
    </submittedName>
</protein>
<dbReference type="RefSeq" id="WP_115951073.1">
    <property type="nucleotide sequence ID" value="NZ_QNVS01000055.1"/>
</dbReference>
<gene>
    <name evidence="1" type="ORF">DRF62_15250</name>
</gene>
<keyword evidence="2" id="KW-1185">Reference proteome</keyword>
<accession>A0A3D9BH25</accession>
<sequence length="189" mass="21217">MKKNQILKFFVILLFLFNCRGNVDDLQPENVSSMDLVNENGFLNKSSLEEKPIINAVIYTTSSCITGMRYSYYVTSTDVVPYTRQVYSIAKRGDTTIILPPRIIPANSNVSTSVGVFGNEGVKLKDVSIQPQHVFSNGVDVSNDFERPFTDKYIDNCIRYAPSPPANPCQVDSNDNGTPDCFEFEFENE</sequence>
<proteinExistence type="predicted"/>
<dbReference type="EMBL" id="QNVS01000055">
    <property type="protein sequence ID" value="REC52737.1"/>
    <property type="molecule type" value="Genomic_DNA"/>
</dbReference>
<organism evidence="1 2">
    <name type="scientific">Chryseobacterium piscium</name>
    <dbReference type="NCBI Taxonomy" id="333702"/>
    <lineage>
        <taxon>Bacteria</taxon>
        <taxon>Pseudomonadati</taxon>
        <taxon>Bacteroidota</taxon>
        <taxon>Flavobacteriia</taxon>
        <taxon>Flavobacteriales</taxon>
        <taxon>Weeksellaceae</taxon>
        <taxon>Chryseobacterium group</taxon>
        <taxon>Chryseobacterium</taxon>
    </lineage>
</organism>
<reference evidence="1 2" key="1">
    <citation type="journal article" date="2006" name="Int. J. Syst. Evol. Microbiol.">
        <title>Chryseobacterium piscium sp. nov., isolated from fish of the South Atlantic Ocean off South Africa.</title>
        <authorList>
            <person name="de Beer H."/>
            <person name="Hugo C.J."/>
            <person name="Jooste P.J."/>
            <person name="Vancanneyt M."/>
            <person name="Coenye T."/>
            <person name="Vandamme P."/>
        </authorList>
    </citation>
    <scope>NUCLEOTIDE SEQUENCE [LARGE SCALE GENOMIC DNA]</scope>
    <source>
        <strain evidence="1 2">CCUG 51923</strain>
    </source>
</reference>
<dbReference type="Proteomes" id="UP000256512">
    <property type="component" value="Unassembled WGS sequence"/>
</dbReference>
<evidence type="ECO:0000313" key="1">
    <source>
        <dbReference type="EMBL" id="REC52737.1"/>
    </source>
</evidence>